<keyword evidence="8 10" id="KW-0694">RNA-binding</keyword>
<feature type="binding site" evidence="10">
    <location>
        <begin position="149"/>
        <end position="152"/>
    </location>
    <ligand>
        <name>GTP</name>
        <dbReference type="ChEBI" id="CHEBI:37565"/>
    </ligand>
</feature>
<dbReference type="PROSITE" id="PS50936">
    <property type="entry name" value="ENGC_GTPASE"/>
    <property type="match status" value="1"/>
</dbReference>
<feature type="binding site" evidence="10">
    <location>
        <position position="285"/>
    </location>
    <ligand>
        <name>Zn(2+)</name>
        <dbReference type="ChEBI" id="CHEBI:29105"/>
    </ligand>
</feature>
<feature type="domain" description="CP-type G" evidence="12">
    <location>
        <begin position="104"/>
        <end position="259"/>
    </location>
</feature>
<evidence type="ECO:0000256" key="2">
    <source>
        <dbReference type="ARBA" id="ARBA00022517"/>
    </source>
</evidence>
<sequence>MTTSTLKNIGFTAENQVDLDAKQIIGRVSSQAQNLYRVLTENGETYAKVSGKFAYQVTQLSEYPAVGDFVVLDAMTDNTDQAVIHKVLPRKSRLARESAGDSSEEQLIATNIDKIFICMSLNEDYNLRRLERYLAIAWNSGSMPYIILTKTDLCADLDDKLAEIAEVAIGVSVICTTNAAENGYAEIEKHLESGKTSVFVGSSGVGKSTLINHFKTGGEITTDRLRNDDKGRHTTTQRDLYVLPHYRGMVIDTPGMRELGIGAADISQVFEDIDDLANMCKFNDCTHTSEPKCAVKKAIKNGTLSEKRLDSYQKLQLESEYDGMNAKMIEQTKLNRMLGGKKSVQKMLKEHKY</sequence>
<keyword evidence="7 10" id="KW-0862">Zinc</keyword>
<evidence type="ECO:0000256" key="4">
    <source>
        <dbReference type="ARBA" id="ARBA00022730"/>
    </source>
</evidence>
<keyword evidence="9 10" id="KW-0342">GTP-binding</keyword>
<evidence type="ECO:0000259" key="12">
    <source>
        <dbReference type="PROSITE" id="PS51721"/>
    </source>
</evidence>
<dbReference type="InterPro" id="IPR004881">
    <property type="entry name" value="Ribosome_biogen_GTPase_RsgA"/>
</dbReference>
<feature type="binding site" evidence="10">
    <location>
        <position position="287"/>
    </location>
    <ligand>
        <name>Zn(2+)</name>
        <dbReference type="ChEBI" id="CHEBI:29105"/>
    </ligand>
</feature>
<dbReference type="PANTHER" id="PTHR32120:SF10">
    <property type="entry name" value="SMALL RIBOSOMAL SUBUNIT BIOGENESIS GTPASE RSGA"/>
    <property type="match status" value="1"/>
</dbReference>
<dbReference type="CDD" id="cd01854">
    <property type="entry name" value="YjeQ_EngC"/>
    <property type="match status" value="1"/>
</dbReference>
<comment type="subunit">
    <text evidence="10">Monomer. Associates with 30S ribosomal subunit, binds 16S rRNA.</text>
</comment>
<evidence type="ECO:0000256" key="8">
    <source>
        <dbReference type="ARBA" id="ARBA00022884"/>
    </source>
</evidence>
<reference evidence="13 14" key="1">
    <citation type="submission" date="2022-10" db="EMBL/GenBank/DDBJ databases">
        <title>Weissella fermenti sp. nov., isolated from fermented cabbage.</title>
        <authorList>
            <person name="Lee J.K."/>
            <person name="Baek J.H."/>
            <person name="Choi D.G."/>
            <person name="Kim J.M."/>
            <person name="Jeon C.O."/>
        </authorList>
    </citation>
    <scope>NUCLEOTIDE SEQUENCE [LARGE SCALE GENOMIC DNA]</scope>
    <source>
        <strain evidence="13 14">KACC 18534</strain>
    </source>
</reference>
<keyword evidence="14" id="KW-1185">Reference proteome</keyword>
<dbReference type="InterPro" id="IPR027417">
    <property type="entry name" value="P-loop_NTPase"/>
</dbReference>
<dbReference type="RefSeq" id="WP_213409052.1">
    <property type="nucleotide sequence ID" value="NZ_CP074441.1"/>
</dbReference>
<accession>A0ABT3E6Y9</accession>
<feature type="binding site" evidence="10">
    <location>
        <position position="293"/>
    </location>
    <ligand>
        <name>Zn(2+)</name>
        <dbReference type="ChEBI" id="CHEBI:29105"/>
    </ligand>
</feature>
<dbReference type="EC" id="3.6.1.-" evidence="10"/>
<dbReference type="InterPro" id="IPR012340">
    <property type="entry name" value="NA-bd_OB-fold"/>
</dbReference>
<evidence type="ECO:0000256" key="7">
    <source>
        <dbReference type="ARBA" id="ARBA00022833"/>
    </source>
</evidence>
<evidence type="ECO:0000313" key="14">
    <source>
        <dbReference type="Proteomes" id="UP001526225"/>
    </source>
</evidence>
<comment type="cofactor">
    <cofactor evidence="10">
        <name>Zn(2+)</name>
        <dbReference type="ChEBI" id="CHEBI:29105"/>
    </cofactor>
    <text evidence="10">Binds 1 zinc ion per subunit.</text>
</comment>
<keyword evidence="1 10" id="KW-0963">Cytoplasm</keyword>
<dbReference type="SUPFAM" id="SSF52540">
    <property type="entry name" value="P-loop containing nucleoside triphosphate hydrolases"/>
    <property type="match status" value="1"/>
</dbReference>
<dbReference type="PROSITE" id="PS51721">
    <property type="entry name" value="G_CP"/>
    <property type="match status" value="1"/>
</dbReference>
<name>A0ABT3E6Y9_9LACO</name>
<comment type="function">
    <text evidence="10">One of several proteins that assist in the late maturation steps of the functional core of the 30S ribosomal subunit. Helps release RbfA from mature subunits. May play a role in the assembly of ribosomal proteins into the subunit. Circularly permuted GTPase that catalyzes slow GTP hydrolysis, GTPase activity is stimulated by the 30S ribosomal subunit.</text>
</comment>
<comment type="similarity">
    <text evidence="10">Belongs to the TRAFAC class YlqF/YawG GTPase family. RsgA subfamily.</text>
</comment>
<evidence type="ECO:0000256" key="5">
    <source>
        <dbReference type="ARBA" id="ARBA00022741"/>
    </source>
</evidence>
<keyword evidence="4 10" id="KW-0699">rRNA-binding</keyword>
<dbReference type="InterPro" id="IPR010914">
    <property type="entry name" value="RsgA_GTPase_dom"/>
</dbReference>
<keyword evidence="5 10" id="KW-0547">Nucleotide-binding</keyword>
<dbReference type="SUPFAM" id="SSF50249">
    <property type="entry name" value="Nucleic acid-binding proteins"/>
    <property type="match status" value="1"/>
</dbReference>
<evidence type="ECO:0000256" key="9">
    <source>
        <dbReference type="ARBA" id="ARBA00023134"/>
    </source>
</evidence>
<proteinExistence type="inferred from homology"/>
<feature type="binding site" evidence="10">
    <location>
        <begin position="201"/>
        <end position="209"/>
    </location>
    <ligand>
        <name>GTP</name>
        <dbReference type="ChEBI" id="CHEBI:37565"/>
    </ligand>
</feature>
<dbReference type="NCBIfam" id="TIGR00157">
    <property type="entry name" value="ribosome small subunit-dependent GTPase A"/>
    <property type="match status" value="1"/>
</dbReference>
<evidence type="ECO:0000313" key="13">
    <source>
        <dbReference type="EMBL" id="MCW0953698.1"/>
    </source>
</evidence>
<gene>
    <name evidence="10 13" type="primary">rsgA</name>
    <name evidence="13" type="ORF">OIT44_06455</name>
</gene>
<protein>
    <recommendedName>
        <fullName evidence="10">Small ribosomal subunit biogenesis GTPase RsgA</fullName>
        <ecNumber evidence="10">3.6.1.-</ecNumber>
    </recommendedName>
</protein>
<dbReference type="Proteomes" id="UP001526225">
    <property type="component" value="Unassembled WGS sequence"/>
</dbReference>
<evidence type="ECO:0000256" key="6">
    <source>
        <dbReference type="ARBA" id="ARBA00022801"/>
    </source>
</evidence>
<dbReference type="Gene3D" id="3.40.50.300">
    <property type="entry name" value="P-loop containing nucleotide triphosphate hydrolases"/>
    <property type="match status" value="1"/>
</dbReference>
<comment type="subcellular location">
    <subcellularLocation>
        <location evidence="10">Cytoplasm</location>
    </subcellularLocation>
</comment>
<keyword evidence="3 10" id="KW-0479">Metal-binding</keyword>
<evidence type="ECO:0000259" key="11">
    <source>
        <dbReference type="PROSITE" id="PS50936"/>
    </source>
</evidence>
<evidence type="ECO:0000256" key="1">
    <source>
        <dbReference type="ARBA" id="ARBA00022490"/>
    </source>
</evidence>
<feature type="binding site" evidence="10">
    <location>
        <position position="280"/>
    </location>
    <ligand>
        <name>Zn(2+)</name>
        <dbReference type="ChEBI" id="CHEBI:29105"/>
    </ligand>
</feature>
<evidence type="ECO:0000256" key="10">
    <source>
        <dbReference type="HAMAP-Rule" id="MF_01820"/>
    </source>
</evidence>
<feature type="domain" description="EngC GTPase" evidence="11">
    <location>
        <begin position="110"/>
        <end position="257"/>
    </location>
</feature>
<dbReference type="PANTHER" id="PTHR32120">
    <property type="entry name" value="SMALL RIBOSOMAL SUBUNIT BIOGENESIS GTPASE RSGA"/>
    <property type="match status" value="1"/>
</dbReference>
<dbReference type="InterPro" id="IPR030378">
    <property type="entry name" value="G_CP_dom"/>
</dbReference>
<organism evidence="13 14">
    <name type="scientific">Weissella ceti</name>
    <dbReference type="NCBI Taxonomy" id="759620"/>
    <lineage>
        <taxon>Bacteria</taxon>
        <taxon>Bacillati</taxon>
        <taxon>Bacillota</taxon>
        <taxon>Bacilli</taxon>
        <taxon>Lactobacillales</taxon>
        <taxon>Lactobacillaceae</taxon>
        <taxon>Weissella</taxon>
    </lineage>
</organism>
<dbReference type="EMBL" id="JAOZFE010000008">
    <property type="protein sequence ID" value="MCW0953698.1"/>
    <property type="molecule type" value="Genomic_DNA"/>
</dbReference>
<dbReference type="Pfam" id="PF03193">
    <property type="entry name" value="RsgA_GTPase"/>
    <property type="match status" value="1"/>
</dbReference>
<dbReference type="HAMAP" id="MF_01820">
    <property type="entry name" value="GTPase_RsgA"/>
    <property type="match status" value="1"/>
</dbReference>
<evidence type="ECO:0000256" key="3">
    <source>
        <dbReference type="ARBA" id="ARBA00022723"/>
    </source>
</evidence>
<dbReference type="Gene3D" id="1.10.40.50">
    <property type="entry name" value="Probable gtpase engc, domain 3"/>
    <property type="match status" value="1"/>
</dbReference>
<comment type="caution">
    <text evidence="13">The sequence shown here is derived from an EMBL/GenBank/DDBJ whole genome shotgun (WGS) entry which is preliminary data.</text>
</comment>
<keyword evidence="2 10" id="KW-0690">Ribosome biogenesis</keyword>
<keyword evidence="6 10" id="KW-0378">Hydrolase</keyword>